<gene>
    <name evidence="1" type="ORF">O181_100501</name>
</gene>
<sequence>MIPTLEDMIIIFCAYGLEFVDSDGFTHDWCTLVPELELAYKVFMHASTGKTPAILEKRWNPKLLLDTFRKDLVDIHPLLQALTYCLIK</sequence>
<dbReference type="EMBL" id="AVOT02070045">
    <property type="protein sequence ID" value="MBW0560786.1"/>
    <property type="molecule type" value="Genomic_DNA"/>
</dbReference>
<organism evidence="1 2">
    <name type="scientific">Austropuccinia psidii MF-1</name>
    <dbReference type="NCBI Taxonomy" id="1389203"/>
    <lineage>
        <taxon>Eukaryota</taxon>
        <taxon>Fungi</taxon>
        <taxon>Dikarya</taxon>
        <taxon>Basidiomycota</taxon>
        <taxon>Pucciniomycotina</taxon>
        <taxon>Pucciniomycetes</taxon>
        <taxon>Pucciniales</taxon>
        <taxon>Sphaerophragmiaceae</taxon>
        <taxon>Austropuccinia</taxon>
    </lineage>
</organism>
<name>A0A9Q3JEX3_9BASI</name>
<keyword evidence="2" id="KW-1185">Reference proteome</keyword>
<dbReference type="Proteomes" id="UP000765509">
    <property type="component" value="Unassembled WGS sequence"/>
</dbReference>
<accession>A0A9Q3JEX3</accession>
<reference evidence="1" key="1">
    <citation type="submission" date="2021-03" db="EMBL/GenBank/DDBJ databases">
        <title>Draft genome sequence of rust myrtle Austropuccinia psidii MF-1, a brazilian biotype.</title>
        <authorList>
            <person name="Quecine M.C."/>
            <person name="Pachon D.M.R."/>
            <person name="Bonatelli M.L."/>
            <person name="Correr F.H."/>
            <person name="Franceschini L.M."/>
            <person name="Leite T.F."/>
            <person name="Margarido G.R.A."/>
            <person name="Almeida C.A."/>
            <person name="Ferrarezi J.A."/>
            <person name="Labate C.A."/>
        </authorList>
    </citation>
    <scope>NUCLEOTIDE SEQUENCE</scope>
    <source>
        <strain evidence="1">MF-1</strain>
    </source>
</reference>
<proteinExistence type="predicted"/>
<evidence type="ECO:0000313" key="2">
    <source>
        <dbReference type="Proteomes" id="UP000765509"/>
    </source>
</evidence>
<comment type="caution">
    <text evidence="1">The sequence shown here is derived from an EMBL/GenBank/DDBJ whole genome shotgun (WGS) entry which is preliminary data.</text>
</comment>
<protein>
    <submittedName>
        <fullName evidence="1">Uncharacterized protein</fullName>
    </submittedName>
</protein>
<evidence type="ECO:0000313" key="1">
    <source>
        <dbReference type="EMBL" id="MBW0560786.1"/>
    </source>
</evidence>
<dbReference type="AlphaFoldDB" id="A0A9Q3JEX3"/>
<dbReference type="OrthoDB" id="2273864at2759"/>